<dbReference type="Proteomes" id="UP000504633">
    <property type="component" value="Unplaced"/>
</dbReference>
<evidence type="ECO:0000256" key="1">
    <source>
        <dbReference type="PROSITE-ProRule" id="PRU00371"/>
    </source>
</evidence>
<feature type="domain" description="MADF" evidence="3">
    <location>
        <begin position="40"/>
        <end position="124"/>
    </location>
</feature>
<feature type="domain" description="BESS" evidence="4">
    <location>
        <begin position="271"/>
        <end position="310"/>
    </location>
</feature>
<dbReference type="GO" id="GO:0003677">
    <property type="term" value="F:DNA binding"/>
    <property type="evidence" value="ECO:0007669"/>
    <property type="project" value="InterPro"/>
</dbReference>
<evidence type="ECO:0000259" key="4">
    <source>
        <dbReference type="PROSITE" id="PS51031"/>
    </source>
</evidence>
<dbReference type="GeneID" id="111603315"/>
<dbReference type="PANTHER" id="PTHR12243:SF60">
    <property type="entry name" value="SI:CH211-15D5.12-RELATED"/>
    <property type="match status" value="1"/>
</dbReference>
<organism evidence="5 6">
    <name type="scientific">Drosophila hydei</name>
    <name type="common">Fruit fly</name>
    <dbReference type="NCBI Taxonomy" id="7224"/>
    <lineage>
        <taxon>Eukaryota</taxon>
        <taxon>Metazoa</taxon>
        <taxon>Ecdysozoa</taxon>
        <taxon>Arthropoda</taxon>
        <taxon>Hexapoda</taxon>
        <taxon>Insecta</taxon>
        <taxon>Pterygota</taxon>
        <taxon>Neoptera</taxon>
        <taxon>Endopterygota</taxon>
        <taxon>Diptera</taxon>
        <taxon>Brachycera</taxon>
        <taxon>Muscomorpha</taxon>
        <taxon>Ephydroidea</taxon>
        <taxon>Drosophilidae</taxon>
        <taxon>Drosophila</taxon>
    </lineage>
</organism>
<dbReference type="Pfam" id="PF02944">
    <property type="entry name" value="BESS"/>
    <property type="match status" value="1"/>
</dbReference>
<feature type="region of interest" description="Disordered" evidence="2">
    <location>
        <begin position="125"/>
        <end position="156"/>
    </location>
</feature>
<gene>
    <name evidence="6" type="primary">LOC111603315</name>
</gene>
<name>A0A6J1MBI1_DROHY</name>
<dbReference type="PROSITE" id="PS51031">
    <property type="entry name" value="BESS"/>
    <property type="match status" value="1"/>
</dbReference>
<feature type="compositionally biased region" description="Basic and acidic residues" evidence="2">
    <location>
        <begin position="169"/>
        <end position="179"/>
    </location>
</feature>
<evidence type="ECO:0000313" key="5">
    <source>
        <dbReference type="Proteomes" id="UP000504633"/>
    </source>
</evidence>
<protein>
    <submittedName>
        <fullName evidence="6">Uncharacterized protein LOC111603315</fullName>
    </submittedName>
</protein>
<dbReference type="InterPro" id="IPR039353">
    <property type="entry name" value="TF_Adf1"/>
</dbReference>
<dbReference type="Pfam" id="PF10545">
    <property type="entry name" value="MADF_DNA_bdg"/>
    <property type="match status" value="1"/>
</dbReference>
<dbReference type="InterPro" id="IPR004210">
    <property type="entry name" value="BESS_motif"/>
</dbReference>
<dbReference type="OrthoDB" id="6147983at2759"/>
<evidence type="ECO:0000256" key="2">
    <source>
        <dbReference type="SAM" id="MobiDB-lite"/>
    </source>
</evidence>
<evidence type="ECO:0000313" key="6">
    <source>
        <dbReference type="RefSeq" id="XP_023176604.2"/>
    </source>
</evidence>
<dbReference type="RefSeq" id="XP_023176604.2">
    <property type="nucleotide sequence ID" value="XM_023320836.2"/>
</dbReference>
<feature type="compositionally biased region" description="Acidic residues" evidence="2">
    <location>
        <begin position="146"/>
        <end position="156"/>
    </location>
</feature>
<dbReference type="AlphaFoldDB" id="A0A6J1MBI1"/>
<dbReference type="GO" id="GO:0005667">
    <property type="term" value="C:transcription regulator complex"/>
    <property type="evidence" value="ECO:0007669"/>
    <property type="project" value="TreeGrafter"/>
</dbReference>
<reference evidence="6" key="1">
    <citation type="submission" date="2025-08" db="UniProtKB">
        <authorList>
            <consortium name="RefSeq"/>
        </authorList>
    </citation>
    <scope>IDENTIFICATION</scope>
    <source>
        <strain evidence="6">15085-1641.00</strain>
        <tissue evidence="6">Whole body</tissue>
    </source>
</reference>
<sequence>MNTRRSTGSIKTSKRSISRLYVATLTTKTITPELHAVNAKICRLVEQHPCMYDRSHAAYMRKSHVEQAWVEISKQMNDTVDNCKERFRNIRTSFARSINVQRGSNRVKPYYLSEELEFLKKHITPGVPVPVKGRRSRDSSNRRGDENDEYDDNDDEDHVRALVHIKHSLSSDEHEHENSTDSSEWVADEHAQELLASQLQNKPEAEFYSQSDENEQKPKNLLQPNAVPQTCPCPPKKRRRIVAELAKPNDLPAAIDADTDELSADNKPSIADFDDAFLQGLRPEMNHMNFHQKLYFKRRVYELLSEIFEGDEKADSQRRTNGLAEPNNSTIPVQHLGLVGRSGTLQLPKLAPKPSKDL</sequence>
<feature type="compositionally biased region" description="Basic and acidic residues" evidence="2">
    <location>
        <begin position="136"/>
        <end position="145"/>
    </location>
</feature>
<proteinExistence type="predicted"/>
<accession>A0A6J1MBI1</accession>
<dbReference type="KEGG" id="dhe:111603315"/>
<comment type="subcellular location">
    <subcellularLocation>
        <location evidence="1">Nucleus</location>
    </subcellularLocation>
</comment>
<dbReference type="GO" id="GO:0006357">
    <property type="term" value="P:regulation of transcription by RNA polymerase II"/>
    <property type="evidence" value="ECO:0007669"/>
    <property type="project" value="TreeGrafter"/>
</dbReference>
<keyword evidence="5" id="KW-1185">Reference proteome</keyword>
<dbReference type="OMA" id="NSCKERW"/>
<evidence type="ECO:0000259" key="3">
    <source>
        <dbReference type="PROSITE" id="PS51029"/>
    </source>
</evidence>
<dbReference type="PANTHER" id="PTHR12243">
    <property type="entry name" value="MADF DOMAIN TRANSCRIPTION FACTOR"/>
    <property type="match status" value="1"/>
</dbReference>
<dbReference type="InterPro" id="IPR006578">
    <property type="entry name" value="MADF-dom"/>
</dbReference>
<keyword evidence="1" id="KW-0539">Nucleus</keyword>
<dbReference type="PROSITE" id="PS51029">
    <property type="entry name" value="MADF"/>
    <property type="match status" value="1"/>
</dbReference>
<dbReference type="GO" id="GO:0005634">
    <property type="term" value="C:nucleus"/>
    <property type="evidence" value="ECO:0007669"/>
    <property type="project" value="UniProtKB-SubCell"/>
</dbReference>
<dbReference type="SMART" id="SM00595">
    <property type="entry name" value="MADF"/>
    <property type="match status" value="1"/>
</dbReference>
<feature type="region of interest" description="Disordered" evidence="2">
    <location>
        <begin position="204"/>
        <end position="235"/>
    </location>
</feature>
<feature type="region of interest" description="Disordered" evidence="2">
    <location>
        <begin position="167"/>
        <end position="186"/>
    </location>
</feature>